<protein>
    <submittedName>
        <fullName evidence="2 3">Uncharacterized protein</fullName>
    </submittedName>
</protein>
<evidence type="ECO:0000313" key="4">
    <source>
        <dbReference type="Proteomes" id="UP000030765"/>
    </source>
</evidence>
<evidence type="ECO:0000256" key="1">
    <source>
        <dbReference type="SAM" id="MobiDB-lite"/>
    </source>
</evidence>
<keyword evidence="4" id="KW-1185">Reference proteome</keyword>
<reference evidence="2 4" key="1">
    <citation type="journal article" date="2014" name="BMC Genomics">
        <title>Genome sequence of Anopheles sinensis provides insight into genetics basis of mosquito competence for malaria parasites.</title>
        <authorList>
            <person name="Zhou D."/>
            <person name="Zhang D."/>
            <person name="Ding G."/>
            <person name="Shi L."/>
            <person name="Hou Q."/>
            <person name="Ye Y."/>
            <person name="Xu Y."/>
            <person name="Zhou H."/>
            <person name="Xiong C."/>
            <person name="Li S."/>
            <person name="Yu J."/>
            <person name="Hong S."/>
            <person name="Yu X."/>
            <person name="Zou P."/>
            <person name="Chen C."/>
            <person name="Chang X."/>
            <person name="Wang W."/>
            <person name="Lv Y."/>
            <person name="Sun Y."/>
            <person name="Ma L."/>
            <person name="Shen B."/>
            <person name="Zhu C."/>
        </authorList>
    </citation>
    <scope>NUCLEOTIDE SEQUENCE [LARGE SCALE GENOMIC DNA]</scope>
</reference>
<dbReference type="EMBL" id="ATLV01020043">
    <property type="status" value="NOT_ANNOTATED_CDS"/>
    <property type="molecule type" value="Genomic_DNA"/>
</dbReference>
<proteinExistence type="predicted"/>
<name>A0A084W3I3_ANOSI</name>
<dbReference type="AlphaFoldDB" id="A0A084W3I3"/>
<evidence type="ECO:0000313" key="2">
    <source>
        <dbReference type="EMBL" id="KFB44777.1"/>
    </source>
</evidence>
<feature type="region of interest" description="Disordered" evidence="1">
    <location>
        <begin position="107"/>
        <end position="128"/>
    </location>
</feature>
<dbReference type="VEuPathDB" id="VectorBase:ASIC012682"/>
<dbReference type="EnsemblMetazoa" id="ASIC012682-RA">
    <property type="protein sequence ID" value="ASIC012682-PA"/>
    <property type="gene ID" value="ASIC012682"/>
</dbReference>
<evidence type="ECO:0000313" key="3">
    <source>
        <dbReference type="EnsemblMetazoa" id="ASIC012682-PA"/>
    </source>
</evidence>
<organism evidence="2">
    <name type="scientific">Anopheles sinensis</name>
    <name type="common">Mosquito</name>
    <dbReference type="NCBI Taxonomy" id="74873"/>
    <lineage>
        <taxon>Eukaryota</taxon>
        <taxon>Metazoa</taxon>
        <taxon>Ecdysozoa</taxon>
        <taxon>Arthropoda</taxon>
        <taxon>Hexapoda</taxon>
        <taxon>Insecta</taxon>
        <taxon>Pterygota</taxon>
        <taxon>Neoptera</taxon>
        <taxon>Endopterygota</taxon>
        <taxon>Diptera</taxon>
        <taxon>Nematocera</taxon>
        <taxon>Culicoidea</taxon>
        <taxon>Culicidae</taxon>
        <taxon>Anophelinae</taxon>
        <taxon>Anopheles</taxon>
    </lineage>
</organism>
<dbReference type="EMBL" id="KE525292">
    <property type="protein sequence ID" value="KFB44777.1"/>
    <property type="molecule type" value="Genomic_DNA"/>
</dbReference>
<accession>A0A084W3I3</accession>
<sequence>MPPIRSPGAEEIINNLFLAARILSIHPSIHPVLPPGVHTEPSNAGFRFDGSFNDTLPLRWDGMPLPAFLDESSNSIYLFPDQDKRRSIIVAVASSMGRVFAVGGSVPSGSLGGKEDPRVKHTHTMPHY</sequence>
<reference evidence="3" key="2">
    <citation type="submission" date="2020-05" db="UniProtKB">
        <authorList>
            <consortium name="EnsemblMetazoa"/>
        </authorList>
    </citation>
    <scope>IDENTIFICATION</scope>
</reference>
<gene>
    <name evidence="2" type="ORF">ZHAS_00012682</name>
</gene>
<dbReference type="Proteomes" id="UP000030765">
    <property type="component" value="Unassembled WGS sequence"/>
</dbReference>